<feature type="compositionally biased region" description="Low complexity" evidence="1">
    <location>
        <begin position="1"/>
        <end position="21"/>
    </location>
</feature>
<sequence length="60" mass="6086">MTTPNSAPVSSNSANLPSSTTRELATATSGRVDKEAVASTRIPKAAGNRPDAPGKSFEPS</sequence>
<dbReference type="Proteomes" id="UP000268162">
    <property type="component" value="Unassembled WGS sequence"/>
</dbReference>
<name>A0A4P9ZIT7_9FUNG</name>
<reference evidence="3" key="1">
    <citation type="journal article" date="2018" name="Nat. Microbiol.">
        <title>Leveraging single-cell genomics to expand the fungal tree of life.</title>
        <authorList>
            <person name="Ahrendt S.R."/>
            <person name="Quandt C.A."/>
            <person name="Ciobanu D."/>
            <person name="Clum A."/>
            <person name="Salamov A."/>
            <person name="Andreopoulos B."/>
            <person name="Cheng J.F."/>
            <person name="Woyke T."/>
            <person name="Pelin A."/>
            <person name="Henrissat B."/>
            <person name="Reynolds N.K."/>
            <person name="Benny G.L."/>
            <person name="Smith M.E."/>
            <person name="James T.Y."/>
            <person name="Grigoriev I.V."/>
        </authorList>
    </citation>
    <scope>NUCLEOTIDE SEQUENCE [LARGE SCALE GENOMIC DNA]</scope>
    <source>
        <strain evidence="3">RSA 468</strain>
    </source>
</reference>
<proteinExistence type="predicted"/>
<accession>A0A4P9ZIT7</accession>
<organism evidence="2 3">
    <name type="scientific">Dimargaris cristalligena</name>
    <dbReference type="NCBI Taxonomy" id="215637"/>
    <lineage>
        <taxon>Eukaryota</taxon>
        <taxon>Fungi</taxon>
        <taxon>Fungi incertae sedis</taxon>
        <taxon>Zoopagomycota</taxon>
        <taxon>Kickxellomycotina</taxon>
        <taxon>Dimargaritomycetes</taxon>
        <taxon>Dimargaritales</taxon>
        <taxon>Dimargaritaceae</taxon>
        <taxon>Dimargaris</taxon>
    </lineage>
</organism>
<gene>
    <name evidence="2" type="ORF">BJ085DRAFT_38152</name>
</gene>
<feature type="region of interest" description="Disordered" evidence="1">
    <location>
        <begin position="1"/>
        <end position="60"/>
    </location>
</feature>
<evidence type="ECO:0000256" key="1">
    <source>
        <dbReference type="SAM" id="MobiDB-lite"/>
    </source>
</evidence>
<evidence type="ECO:0000313" key="2">
    <source>
        <dbReference type="EMBL" id="RKP33126.1"/>
    </source>
</evidence>
<dbReference type="AlphaFoldDB" id="A0A4P9ZIT7"/>
<keyword evidence="3" id="KW-1185">Reference proteome</keyword>
<protein>
    <submittedName>
        <fullName evidence="2">Uncharacterized protein</fullName>
    </submittedName>
</protein>
<evidence type="ECO:0000313" key="3">
    <source>
        <dbReference type="Proteomes" id="UP000268162"/>
    </source>
</evidence>
<dbReference type="EMBL" id="ML004367">
    <property type="protein sequence ID" value="RKP33126.1"/>
    <property type="molecule type" value="Genomic_DNA"/>
</dbReference>